<accession>A0ABS4UJD5</accession>
<protein>
    <submittedName>
        <fullName evidence="1">Uncharacterized protein</fullName>
    </submittedName>
</protein>
<name>A0ABS4UJD5_9ACTN</name>
<keyword evidence="2" id="KW-1185">Reference proteome</keyword>
<dbReference type="Proteomes" id="UP000755585">
    <property type="component" value="Unassembled WGS sequence"/>
</dbReference>
<evidence type="ECO:0000313" key="1">
    <source>
        <dbReference type="EMBL" id="MBP2351724.1"/>
    </source>
</evidence>
<sequence length="128" mass="14102">MSHTVGNSERNSDRACEHCAVFFIARRSDQRFCSDRCRLRHWRSKKSASSVAAKEGLLAASHVQAAREILLGPIDADPRAAVAERVRVALAELAKLEHAIIRLQRQNAAPRSSNLVAGMPSEDRGIEC</sequence>
<organism evidence="1 2">
    <name type="scientific">Kribbella aluminosa</name>
    <dbReference type="NCBI Taxonomy" id="416017"/>
    <lineage>
        <taxon>Bacteria</taxon>
        <taxon>Bacillati</taxon>
        <taxon>Actinomycetota</taxon>
        <taxon>Actinomycetes</taxon>
        <taxon>Propionibacteriales</taxon>
        <taxon>Kribbellaceae</taxon>
        <taxon>Kribbella</taxon>
    </lineage>
</organism>
<reference evidence="1 2" key="1">
    <citation type="submission" date="2021-03" db="EMBL/GenBank/DDBJ databases">
        <title>Sequencing the genomes of 1000 actinobacteria strains.</title>
        <authorList>
            <person name="Klenk H.-P."/>
        </authorList>
    </citation>
    <scope>NUCLEOTIDE SEQUENCE [LARGE SCALE GENOMIC DNA]</scope>
    <source>
        <strain evidence="1 2">DSM 18824</strain>
    </source>
</reference>
<evidence type="ECO:0000313" key="2">
    <source>
        <dbReference type="Proteomes" id="UP000755585"/>
    </source>
</evidence>
<proteinExistence type="predicted"/>
<gene>
    <name evidence="1" type="ORF">JOF29_002807</name>
</gene>
<dbReference type="EMBL" id="JAGINT010000001">
    <property type="protein sequence ID" value="MBP2351724.1"/>
    <property type="molecule type" value="Genomic_DNA"/>
</dbReference>
<comment type="caution">
    <text evidence="1">The sequence shown here is derived from an EMBL/GenBank/DDBJ whole genome shotgun (WGS) entry which is preliminary data.</text>
</comment>
<dbReference type="RefSeq" id="WP_209694589.1">
    <property type="nucleotide sequence ID" value="NZ_BAAAVU010000013.1"/>
</dbReference>